<evidence type="ECO:0000256" key="1">
    <source>
        <dbReference type="SAM" id="Phobius"/>
    </source>
</evidence>
<evidence type="ECO:0000313" key="3">
    <source>
        <dbReference type="EMBL" id="KKQ56312.1"/>
    </source>
</evidence>
<evidence type="ECO:0000259" key="2">
    <source>
        <dbReference type="Pfam" id="PF04865"/>
    </source>
</evidence>
<keyword evidence="1" id="KW-0472">Membrane</keyword>
<dbReference type="AlphaFoldDB" id="A0A0G0INK4"/>
<comment type="caution">
    <text evidence="3">The sequence shown here is derived from an EMBL/GenBank/DDBJ whole genome shotgun (WGS) entry which is preliminary data.</text>
</comment>
<dbReference type="InterPro" id="IPR006949">
    <property type="entry name" value="Barrel_Baseplate_J-like"/>
</dbReference>
<feature type="domain" description="Baseplate protein J-like barrel" evidence="2">
    <location>
        <begin position="481"/>
        <end position="558"/>
    </location>
</feature>
<dbReference type="STRING" id="1618583.US75_C0007G0018"/>
<dbReference type="Proteomes" id="UP000034096">
    <property type="component" value="Unassembled WGS sequence"/>
</dbReference>
<dbReference type="EMBL" id="LBUE01000007">
    <property type="protein sequence ID" value="KKQ56312.1"/>
    <property type="molecule type" value="Genomic_DNA"/>
</dbReference>
<gene>
    <name evidence="3" type="ORF">US75_C0007G0018</name>
</gene>
<dbReference type="Pfam" id="PF04865">
    <property type="entry name" value="Baseplate_J"/>
    <property type="match status" value="1"/>
</dbReference>
<feature type="transmembrane region" description="Helical" evidence="1">
    <location>
        <begin position="385"/>
        <end position="405"/>
    </location>
</feature>
<keyword evidence="1" id="KW-1133">Transmembrane helix</keyword>
<keyword evidence="1" id="KW-0812">Transmembrane</keyword>
<name>A0A0G0INK4_9BACT</name>
<reference evidence="3 4" key="1">
    <citation type="journal article" date="2015" name="Nature">
        <title>rRNA introns, odd ribosomes, and small enigmatic genomes across a large radiation of phyla.</title>
        <authorList>
            <person name="Brown C.T."/>
            <person name="Hug L.A."/>
            <person name="Thomas B.C."/>
            <person name="Sharon I."/>
            <person name="Castelle C.J."/>
            <person name="Singh A."/>
            <person name="Wilkins M.J."/>
            <person name="Williams K.H."/>
            <person name="Banfield J.F."/>
        </authorList>
    </citation>
    <scope>NUCLEOTIDE SEQUENCE [LARGE SCALE GENOMIC DNA]</scope>
</reference>
<sequence length="756" mass="82784">MDLKSILPKKNEEEEHLWSLVIEPEWVSAGIWKFTNKKVQIVSVSPPSHWSSDEELVTACDTSCSAVVTSISEEIDPPAKTVFGVMSSWVDGGEIKAEYLSKIKKVCTELSLSPVGFVVISEALSNYYKLEEGGNVNAVFLGVSKDSLEISIFKLGKLAGVSQVGRSVSIVDDVTEGLSRFYTGEAYPSRIILYNSKEGELEDVRQELVKADWESSEKVKFLHTPKIEIVQPDNKIFAVSLAGGSELGEVDGILALETPSSEKILDVKEDLAGGLPFSEETVLPDEPNLQEPVEEIAPEDFGFTVDTDAVSDNAPPVSNLPNVEAVEPIAEKTADMEGDSLNNNVRHEKKNLFSIFGKFKKVRSSQAKTPNMPVKFRIGSIKPTIFGIVFFLILVIGFFAFWWFVPSAEVTIYVSPQRIDDKTELTVDTLSEDSDLENMRISGQTIEDRVSGEKSIPSTGTKVIGDKATGEITVYRSGSEISLDKGALVKGPQGLNFTLDEDITIASGSVLTRGITKARVTASEIGAQYNLASGTTFTISNYSSADMEGTNESAFSGGSSREVSAVSDNDQKNLLKELQNELEEKLKESILGKASSDLFVIDDSINFTVVDKEYDKKVGDEASSLKLDLEIEASGIVVERETIEDIGLKYLSQRVPEGYTLKNDQIQADFTYKSEDDNLYVLDLFIGADLLPKIDIDEVKKNITGKFPDVAEEYLDNNVPGFSRVVIVFKGFRFPGKLGTLPRISSNIEISVGSEK</sequence>
<protein>
    <recommendedName>
        <fullName evidence="2">Baseplate protein J-like barrel domain-containing protein</fullName>
    </recommendedName>
</protein>
<proteinExistence type="predicted"/>
<evidence type="ECO:0000313" key="4">
    <source>
        <dbReference type="Proteomes" id="UP000034096"/>
    </source>
</evidence>
<accession>A0A0G0INK4</accession>
<organism evidence="3 4">
    <name type="scientific">Candidatus Woesebacteria bacterium GW2011_GWC1_38_13</name>
    <dbReference type="NCBI Taxonomy" id="1618583"/>
    <lineage>
        <taxon>Bacteria</taxon>
        <taxon>Candidatus Woeseibacteriota</taxon>
    </lineage>
</organism>